<reference evidence="3" key="1">
    <citation type="submission" date="2018-11" db="EMBL/GenBank/DDBJ databases">
        <authorList>
            <person name="Grassa J C."/>
        </authorList>
    </citation>
    <scope>NUCLEOTIDE SEQUENCE [LARGE SCALE GENOMIC DNA]</scope>
</reference>
<feature type="region of interest" description="Disordered" evidence="1">
    <location>
        <begin position="269"/>
        <end position="333"/>
    </location>
</feature>
<feature type="region of interest" description="Disordered" evidence="1">
    <location>
        <begin position="1"/>
        <end position="133"/>
    </location>
</feature>
<feature type="compositionally biased region" description="Polar residues" evidence="1">
    <location>
        <begin position="63"/>
        <end position="99"/>
    </location>
</feature>
<dbReference type="EnsemblPlants" id="evm.model.03.2079">
    <property type="protein sequence ID" value="cds.evm.model.03.2079"/>
    <property type="gene ID" value="evm.TU.03.2079"/>
</dbReference>
<organism evidence="3 4">
    <name type="scientific">Cannabis sativa</name>
    <name type="common">Hemp</name>
    <name type="synonym">Marijuana</name>
    <dbReference type="NCBI Taxonomy" id="3483"/>
    <lineage>
        <taxon>Eukaryota</taxon>
        <taxon>Viridiplantae</taxon>
        <taxon>Streptophyta</taxon>
        <taxon>Embryophyta</taxon>
        <taxon>Tracheophyta</taxon>
        <taxon>Spermatophyta</taxon>
        <taxon>Magnoliopsida</taxon>
        <taxon>eudicotyledons</taxon>
        <taxon>Gunneridae</taxon>
        <taxon>Pentapetalae</taxon>
        <taxon>rosids</taxon>
        <taxon>fabids</taxon>
        <taxon>Rosales</taxon>
        <taxon>Cannabaceae</taxon>
        <taxon>Cannabis</taxon>
    </lineage>
</organism>
<dbReference type="AlphaFoldDB" id="A0A803P7V8"/>
<dbReference type="Gramene" id="evm.model.03.2079">
    <property type="protein sequence ID" value="cds.evm.model.03.2079"/>
    <property type="gene ID" value="evm.TU.03.2079"/>
</dbReference>
<evidence type="ECO:0000313" key="3">
    <source>
        <dbReference type="EnsemblPlants" id="cds.evm.model.03.2079"/>
    </source>
</evidence>
<evidence type="ECO:0000313" key="4">
    <source>
        <dbReference type="Proteomes" id="UP000596661"/>
    </source>
</evidence>
<feature type="compositionally biased region" description="Low complexity" evidence="1">
    <location>
        <begin position="105"/>
        <end position="116"/>
    </location>
</feature>
<feature type="compositionally biased region" description="Polar residues" evidence="1">
    <location>
        <begin position="553"/>
        <end position="565"/>
    </location>
</feature>
<keyword evidence="4" id="KW-1185">Reference proteome</keyword>
<feature type="compositionally biased region" description="Low complexity" evidence="1">
    <location>
        <begin position="280"/>
        <end position="297"/>
    </location>
</feature>
<evidence type="ECO:0000256" key="1">
    <source>
        <dbReference type="SAM" id="MobiDB-lite"/>
    </source>
</evidence>
<dbReference type="Proteomes" id="UP000596661">
    <property type="component" value="Chromosome 3"/>
</dbReference>
<name>A0A803P7V8_CANSA</name>
<dbReference type="EMBL" id="UZAU01000354">
    <property type="status" value="NOT_ANNOTATED_CDS"/>
    <property type="molecule type" value="Genomic_DNA"/>
</dbReference>
<dbReference type="Pfam" id="PF26031">
    <property type="entry name" value="IREH1"/>
    <property type="match status" value="1"/>
</dbReference>
<feature type="region of interest" description="Disordered" evidence="1">
    <location>
        <begin position="547"/>
        <end position="570"/>
    </location>
</feature>
<proteinExistence type="predicted"/>
<protein>
    <recommendedName>
        <fullName evidence="2">IREH1/IRE-like N-terminal domain-containing protein</fullName>
    </recommendedName>
</protein>
<evidence type="ECO:0000259" key="2">
    <source>
        <dbReference type="Pfam" id="PF26031"/>
    </source>
</evidence>
<feature type="compositionally biased region" description="Basic and acidic residues" evidence="1">
    <location>
        <begin position="301"/>
        <end position="310"/>
    </location>
</feature>
<dbReference type="InterPro" id="IPR058783">
    <property type="entry name" value="IREH1/IRE-like_N"/>
</dbReference>
<accession>A0A803P7V8</accession>
<feature type="domain" description="IREH1/IRE-like N-terminal" evidence="2">
    <location>
        <begin position="176"/>
        <end position="242"/>
    </location>
</feature>
<sequence length="723" mass="79826">MLQNLLTDRIKTRSGPLPQESFGFRGDKVSSLGASNLSKPISGGEDGSSGKKKGLLDIASKSWADNVSNNSDSMSTESRDQSPNVLPQSRLQNGESSSEAGKFDSSSVPSGGLRSSDVCTPEMTTFDCDNPKESESPRFQAILRVTSAPRKRFPADIKSFSHELNSKGVRPYPFYKPRGLNNLEEILVVIRGKFDKAKEEVNSDLAIFAADLVGILEKNADTHPEWQETIEDLLILARRLLQFHKESRLAEDAHVLQLRQSRVLHSVERVPPALPRDAKSSTVASASKAASTRKSYSQEQHGLEWKRDSTVKPGNLLLPSADETSKNLESSAARDRMTSWKKFPSPSAKTVKEAAAVLKEPIDVKVEQPKLLNRKAASEVDLTAAKPLDSLAKDSHDHSSKHRHKASWGYWGDQQPVSDDNSIICRICEEEVPTSNVEDHSRICAVADRCDQKGLSVDERLLRLSDTLEKLMESFAQKDNQLAVGSPDVAKVSNSSVTEESDIFSPKLSDWSRRGSEDMLDCFPEADNSVFMDDLKGLPSMSCKTRFGPKSDQGMTTSSAGSLTPRSPLLTPRTSQIDLLLAGKGAYSEQEDLPQMNELADIARCVANTPLDDDRSNPYLLTCLEDLRVVIDRRKFDALTVETFGTRIEKLIREKYLQLCELVEDEKVDLTSSVIDEDAPLDDDVVRSLRTSPVHSSRDRTSIDDFEIIKPISRGAFGMGFPG</sequence>
<reference evidence="3" key="2">
    <citation type="submission" date="2021-03" db="UniProtKB">
        <authorList>
            <consortium name="EnsemblPlants"/>
        </authorList>
    </citation>
    <scope>IDENTIFICATION</scope>
</reference>